<dbReference type="GO" id="GO:0042391">
    <property type="term" value="P:regulation of membrane potential"/>
    <property type="evidence" value="ECO:0007669"/>
    <property type="project" value="InterPro"/>
</dbReference>
<evidence type="ECO:0000256" key="5">
    <source>
        <dbReference type="SAM" id="Phobius"/>
    </source>
</evidence>
<feature type="transmembrane region" description="Helical" evidence="5">
    <location>
        <begin position="129"/>
        <end position="154"/>
    </location>
</feature>
<evidence type="ECO:0000313" key="8">
    <source>
        <dbReference type="Proteomes" id="UP000003781"/>
    </source>
</evidence>
<dbReference type="GO" id="GO:0120029">
    <property type="term" value="P:proton export across plasma membrane"/>
    <property type="evidence" value="ECO:0007669"/>
    <property type="project" value="InterPro"/>
</dbReference>
<dbReference type="PANTHER" id="PTHR31382:SF1">
    <property type="entry name" value="SODIUM ION_PROTON EXCHANGER (EUROFUNG)"/>
    <property type="match status" value="1"/>
</dbReference>
<accession>A3ITT8</accession>
<dbReference type="OrthoDB" id="9810860at2"/>
<dbReference type="GO" id="GO:0036376">
    <property type="term" value="P:sodium ion export across plasma membrane"/>
    <property type="evidence" value="ECO:0007669"/>
    <property type="project" value="InterPro"/>
</dbReference>
<dbReference type="GO" id="GO:0005886">
    <property type="term" value="C:plasma membrane"/>
    <property type="evidence" value="ECO:0007669"/>
    <property type="project" value="InterPro"/>
</dbReference>
<keyword evidence="8" id="KW-1185">Reference proteome</keyword>
<dbReference type="Pfam" id="PF00999">
    <property type="entry name" value="Na_H_Exchanger"/>
    <property type="match status" value="1"/>
</dbReference>
<feature type="transmembrane region" description="Helical" evidence="5">
    <location>
        <begin position="35"/>
        <end position="57"/>
    </location>
</feature>
<dbReference type="InterPro" id="IPR006153">
    <property type="entry name" value="Cation/H_exchanger_TM"/>
</dbReference>
<feature type="transmembrane region" description="Helical" evidence="5">
    <location>
        <begin position="100"/>
        <end position="123"/>
    </location>
</feature>
<dbReference type="GO" id="GO:0015385">
    <property type="term" value="F:sodium:proton antiporter activity"/>
    <property type="evidence" value="ECO:0007669"/>
    <property type="project" value="InterPro"/>
</dbReference>
<sequence>MAQSLDPTKFNFALLSLGGLLFSYALLSRFFKQQLYLSAPMFALVLGILCGPVFNIFDLHAWGTQELILEELSRLAIAVQLISTALHLESAYPFKHWRSLVIIIGPLMLAMWGISSLLVYVILNVDPWVAVLIGAVLTPTDPVLASTIVTGKFAEKHLPDRVRHLLAAESGLNDGLAYPFVFLPLLILMPSYSDPIVHWFSVIWLWDVGAAIIFGLVLGYFAGKLLKWSQRKKMMDKQSFLVYMVAVSFVVLGGVKLIGSDGILAVFMAGVGFDLVVKGSERSKEENVQDALDLMTTTTMFTLFGLALPWQDWLSLGWQGLVLVIAILLLRRLPVFLLLNRFIPHTKGYLDALFMGWFGPIGVAAIFYANLAAHKTGLPEVWSVVSLVVLGSVLIHGISAVPLSIFYQENIE</sequence>
<feature type="transmembrane region" description="Helical" evidence="5">
    <location>
        <begin position="381"/>
        <end position="407"/>
    </location>
</feature>
<feature type="transmembrane region" description="Helical" evidence="5">
    <location>
        <begin position="349"/>
        <end position="369"/>
    </location>
</feature>
<keyword evidence="4 5" id="KW-0472">Membrane</keyword>
<evidence type="ECO:0000313" key="7">
    <source>
        <dbReference type="EMBL" id="EAZ90154.1"/>
    </source>
</evidence>
<keyword evidence="2 5" id="KW-0812">Transmembrane</keyword>
<evidence type="ECO:0000259" key="6">
    <source>
        <dbReference type="Pfam" id="PF00999"/>
    </source>
</evidence>
<feature type="transmembrane region" description="Helical" evidence="5">
    <location>
        <begin position="240"/>
        <end position="257"/>
    </location>
</feature>
<dbReference type="PANTHER" id="PTHR31382">
    <property type="entry name" value="NA(+)/H(+) ANTIPORTER"/>
    <property type="match status" value="1"/>
</dbReference>
<evidence type="ECO:0000256" key="2">
    <source>
        <dbReference type="ARBA" id="ARBA00022692"/>
    </source>
</evidence>
<protein>
    <recommendedName>
        <fullName evidence="6">Cation/H+ exchanger transmembrane domain-containing protein</fullName>
    </recommendedName>
</protein>
<comment type="caution">
    <text evidence="7">The sequence shown here is derived from an EMBL/GenBank/DDBJ whole genome shotgun (WGS) entry which is preliminary data.</text>
</comment>
<gene>
    <name evidence="7" type="ORF">CY0110_06124</name>
</gene>
<evidence type="ECO:0000256" key="3">
    <source>
        <dbReference type="ARBA" id="ARBA00022989"/>
    </source>
</evidence>
<dbReference type="InterPro" id="IPR004712">
    <property type="entry name" value="Na+/H+_antiporter_fungi"/>
</dbReference>
<dbReference type="EMBL" id="AAXW01000030">
    <property type="protein sequence ID" value="EAZ90154.1"/>
    <property type="molecule type" value="Genomic_DNA"/>
</dbReference>
<organism evidence="7 8">
    <name type="scientific">Crocosphaera chwakensis CCY0110</name>
    <dbReference type="NCBI Taxonomy" id="391612"/>
    <lineage>
        <taxon>Bacteria</taxon>
        <taxon>Bacillati</taxon>
        <taxon>Cyanobacteriota</taxon>
        <taxon>Cyanophyceae</taxon>
        <taxon>Oscillatoriophycideae</taxon>
        <taxon>Chroococcales</taxon>
        <taxon>Aphanothecaceae</taxon>
        <taxon>Crocosphaera</taxon>
        <taxon>Crocosphaera chwakensis</taxon>
    </lineage>
</organism>
<feature type="domain" description="Cation/H+ exchanger transmembrane" evidence="6">
    <location>
        <begin position="25"/>
        <end position="403"/>
    </location>
</feature>
<keyword evidence="3 5" id="KW-1133">Transmembrane helix</keyword>
<name>A3ITT8_9CHRO</name>
<dbReference type="eggNOG" id="COG0025">
    <property type="taxonomic scope" value="Bacteria"/>
</dbReference>
<reference evidence="7 8" key="1">
    <citation type="submission" date="2007-03" db="EMBL/GenBank/DDBJ databases">
        <authorList>
            <person name="Stal L."/>
            <person name="Ferriera S."/>
            <person name="Johnson J."/>
            <person name="Kravitz S."/>
            <person name="Beeson K."/>
            <person name="Sutton G."/>
            <person name="Rogers Y.-H."/>
            <person name="Friedman R."/>
            <person name="Frazier M."/>
            <person name="Venter J.C."/>
        </authorList>
    </citation>
    <scope>NUCLEOTIDE SEQUENCE [LARGE SCALE GENOMIC DNA]</scope>
    <source>
        <strain evidence="7 8">CCY0110</strain>
    </source>
</reference>
<dbReference type="AlphaFoldDB" id="A3ITT8"/>
<feature type="transmembrane region" description="Helical" evidence="5">
    <location>
        <begin position="316"/>
        <end position="337"/>
    </location>
</feature>
<feature type="transmembrane region" description="Helical" evidence="5">
    <location>
        <begin position="199"/>
        <end position="220"/>
    </location>
</feature>
<evidence type="ECO:0000256" key="4">
    <source>
        <dbReference type="ARBA" id="ARBA00023136"/>
    </source>
</evidence>
<dbReference type="RefSeq" id="WP_008276795.1">
    <property type="nucleotide sequence ID" value="NZ_AAXW01000030.1"/>
</dbReference>
<dbReference type="Proteomes" id="UP000003781">
    <property type="component" value="Unassembled WGS sequence"/>
</dbReference>
<feature type="transmembrane region" description="Helical" evidence="5">
    <location>
        <begin position="12"/>
        <end position="28"/>
    </location>
</feature>
<evidence type="ECO:0000256" key="1">
    <source>
        <dbReference type="ARBA" id="ARBA00004141"/>
    </source>
</evidence>
<comment type="subcellular location">
    <subcellularLocation>
        <location evidence="1">Membrane</location>
        <topology evidence="1">Multi-pass membrane protein</topology>
    </subcellularLocation>
</comment>
<proteinExistence type="predicted"/>